<evidence type="ECO:0000313" key="2">
    <source>
        <dbReference type="Proteomes" id="UP001527882"/>
    </source>
</evidence>
<gene>
    <name evidence="1" type="ORF">O9H85_00025</name>
</gene>
<organism evidence="1 2">
    <name type="scientific">Paenibacillus gyeongsangnamensis</name>
    <dbReference type="NCBI Taxonomy" id="3388067"/>
    <lineage>
        <taxon>Bacteria</taxon>
        <taxon>Bacillati</taxon>
        <taxon>Bacillota</taxon>
        <taxon>Bacilli</taxon>
        <taxon>Bacillales</taxon>
        <taxon>Paenibacillaceae</taxon>
        <taxon>Paenibacillus</taxon>
    </lineage>
</organism>
<protein>
    <submittedName>
        <fullName evidence="1">DUF1800 domain-containing protein</fullName>
    </submittedName>
</protein>
<dbReference type="EMBL" id="JAQAGZ010000001">
    <property type="protein sequence ID" value="MCZ8510852.1"/>
    <property type="molecule type" value="Genomic_DNA"/>
</dbReference>
<evidence type="ECO:0000313" key="1">
    <source>
        <dbReference type="EMBL" id="MCZ8510852.1"/>
    </source>
</evidence>
<proteinExistence type="predicted"/>
<accession>A0ABT4Q1T3</accession>
<keyword evidence="2" id="KW-1185">Reference proteome</keyword>
<dbReference type="Pfam" id="PF08811">
    <property type="entry name" value="DUF1800"/>
    <property type="match status" value="1"/>
</dbReference>
<dbReference type="RefSeq" id="WP_269879228.1">
    <property type="nucleotide sequence ID" value="NZ_JAQAGZ010000001.1"/>
</dbReference>
<comment type="caution">
    <text evidence="1">The sequence shown here is derived from an EMBL/GenBank/DDBJ whole genome shotgun (WGS) entry which is preliminary data.</text>
</comment>
<dbReference type="InterPro" id="IPR014917">
    <property type="entry name" value="DUF1800"/>
</dbReference>
<reference evidence="1 2" key="1">
    <citation type="submission" date="2022-12" db="EMBL/GenBank/DDBJ databases">
        <title>Draft genome sequence of Paenibacillus sp. dW9.</title>
        <authorList>
            <person name="Choi E.-W."/>
            <person name="Kim D.-U."/>
        </authorList>
    </citation>
    <scope>NUCLEOTIDE SEQUENCE [LARGE SCALE GENOMIC DNA]</scope>
    <source>
        <strain evidence="2">dW9</strain>
    </source>
</reference>
<sequence>MNDKEKILHLLRRTRFGTSKSEVESYLSTPIKDIVDQILNAPATSPSPNVDLTYQNSNEELIFWWYNEIITTANSFLEKMTLFWHNHFTSSLTSVSPVYMAEQNQFLRSHALGNFKTFLYEVSIEPAMMIYLNNRSNVKKAPNENYARELMELFTVGVENYNQDDVKDVAKSLTGWRLNSESETVYFDRNSFDDSFKTVFRKRGDYDLNDVIRILTSTRECANFIVRKVWNKFVFPNPTEQDIKPFADRFFDSGYDIKGLFRDIFLSDTFYSDKALRSIVKDPTEYMTDLIRKVPTYEFSIHDLYLVNQMGMTLFKPPNVAGWKGGNWWLSASYLFARGNYAEKICNTATYEKLGLDKSTGTAAVDQVLDYAGYYDISPTTRKALNDYANGQNDPMQLLRGLLYLVYVSPEAQYT</sequence>
<dbReference type="Proteomes" id="UP001527882">
    <property type="component" value="Unassembled WGS sequence"/>
</dbReference>
<name>A0ABT4Q1T3_9BACL</name>